<name>A0A4S2FJF2_9BACT</name>
<accession>A0A4S2FJF2</accession>
<dbReference type="RefSeq" id="WP_135993950.1">
    <property type="nucleotide sequence ID" value="NZ_CARAYF010000040.1"/>
</dbReference>
<dbReference type="AlphaFoldDB" id="A0A4S2FJF2"/>
<protein>
    <submittedName>
        <fullName evidence="1">Uncharacterized protein</fullName>
    </submittedName>
</protein>
<organism evidence="1 2">
    <name type="scientific">Muribaculum intestinale</name>
    <dbReference type="NCBI Taxonomy" id="1796646"/>
    <lineage>
        <taxon>Bacteria</taxon>
        <taxon>Pseudomonadati</taxon>
        <taxon>Bacteroidota</taxon>
        <taxon>Bacteroidia</taxon>
        <taxon>Bacteroidales</taxon>
        <taxon>Muribaculaceae</taxon>
        <taxon>Muribaculum</taxon>
    </lineage>
</organism>
<sequence>MGKVIHAHLTKPIEGTRQRDWYFSSITAVYTVLTAEQVGASLGYLLHAGLSGNGTVITKRAIIKQSTLISGRRGSHVADGG</sequence>
<dbReference type="Proteomes" id="UP000306630">
    <property type="component" value="Unassembled WGS sequence"/>
</dbReference>
<gene>
    <name evidence="1" type="ORF">E5333_14405</name>
</gene>
<evidence type="ECO:0000313" key="2">
    <source>
        <dbReference type="Proteomes" id="UP000306630"/>
    </source>
</evidence>
<proteinExistence type="predicted"/>
<dbReference type="EMBL" id="SRYD01000081">
    <property type="protein sequence ID" value="TGY68984.1"/>
    <property type="molecule type" value="Genomic_DNA"/>
</dbReference>
<reference evidence="1 2" key="1">
    <citation type="submission" date="2019-04" db="EMBL/GenBank/DDBJ databases">
        <title>Microbes associate with the intestines of laboratory mice.</title>
        <authorList>
            <person name="Navarre W."/>
            <person name="Wong E."/>
            <person name="Huang K."/>
            <person name="Tropini C."/>
            <person name="Ng K."/>
            <person name="Yu B."/>
        </authorList>
    </citation>
    <scope>NUCLEOTIDE SEQUENCE [LARGE SCALE GENOMIC DNA]</scope>
    <source>
        <strain evidence="1 2">NM06_A21</strain>
    </source>
</reference>
<evidence type="ECO:0000313" key="1">
    <source>
        <dbReference type="EMBL" id="TGY68984.1"/>
    </source>
</evidence>
<comment type="caution">
    <text evidence="1">The sequence shown here is derived from an EMBL/GenBank/DDBJ whole genome shotgun (WGS) entry which is preliminary data.</text>
</comment>